<accession>A0A0A9B9P1</accession>
<reference evidence="1" key="1">
    <citation type="submission" date="2014-09" db="EMBL/GenBank/DDBJ databases">
        <authorList>
            <person name="Magalhaes I.L.F."/>
            <person name="Oliveira U."/>
            <person name="Santos F.R."/>
            <person name="Vidigal T.H.D.A."/>
            <person name="Brescovit A.D."/>
            <person name="Santos A.J."/>
        </authorList>
    </citation>
    <scope>NUCLEOTIDE SEQUENCE</scope>
    <source>
        <tissue evidence="1">Shoot tissue taken approximately 20 cm above the soil surface</tissue>
    </source>
</reference>
<organism evidence="1">
    <name type="scientific">Arundo donax</name>
    <name type="common">Giant reed</name>
    <name type="synonym">Donax arundinaceus</name>
    <dbReference type="NCBI Taxonomy" id="35708"/>
    <lineage>
        <taxon>Eukaryota</taxon>
        <taxon>Viridiplantae</taxon>
        <taxon>Streptophyta</taxon>
        <taxon>Embryophyta</taxon>
        <taxon>Tracheophyta</taxon>
        <taxon>Spermatophyta</taxon>
        <taxon>Magnoliopsida</taxon>
        <taxon>Liliopsida</taxon>
        <taxon>Poales</taxon>
        <taxon>Poaceae</taxon>
        <taxon>PACMAD clade</taxon>
        <taxon>Arundinoideae</taxon>
        <taxon>Arundineae</taxon>
        <taxon>Arundo</taxon>
    </lineage>
</organism>
<protein>
    <submittedName>
        <fullName evidence="1">Uncharacterized protein</fullName>
    </submittedName>
</protein>
<dbReference type="AlphaFoldDB" id="A0A0A9B9P1"/>
<sequence>MSGYMQDFQIQTEFLEICKIVNRWLGKKICFPIPNLILTALRCLLRNCTI</sequence>
<dbReference type="EMBL" id="GBRH01237859">
    <property type="protein sequence ID" value="JAD60036.1"/>
    <property type="molecule type" value="Transcribed_RNA"/>
</dbReference>
<reference evidence="1" key="2">
    <citation type="journal article" date="2015" name="Data Brief">
        <title>Shoot transcriptome of the giant reed, Arundo donax.</title>
        <authorList>
            <person name="Barrero R.A."/>
            <person name="Guerrero F.D."/>
            <person name="Moolhuijzen P."/>
            <person name="Goolsby J.A."/>
            <person name="Tidwell J."/>
            <person name="Bellgard S.E."/>
            <person name="Bellgard M.I."/>
        </authorList>
    </citation>
    <scope>NUCLEOTIDE SEQUENCE</scope>
    <source>
        <tissue evidence="1">Shoot tissue taken approximately 20 cm above the soil surface</tissue>
    </source>
</reference>
<evidence type="ECO:0000313" key="1">
    <source>
        <dbReference type="EMBL" id="JAD60036.1"/>
    </source>
</evidence>
<name>A0A0A9B9P1_ARUDO</name>
<proteinExistence type="predicted"/>